<evidence type="ECO:0000256" key="1">
    <source>
        <dbReference type="SAM" id="Coils"/>
    </source>
</evidence>
<dbReference type="InParanoid" id="A7AMC9"/>
<proteinExistence type="predicted"/>
<feature type="coiled-coil region" evidence="1">
    <location>
        <begin position="1179"/>
        <end position="1227"/>
    </location>
</feature>
<reference evidence="3 4" key="1">
    <citation type="journal article" date="2007" name="PLoS Pathog.">
        <title>Genome sequence of Babesia bovis and comparative analysis of apicomplexan hemoprotozoa.</title>
        <authorList>
            <person name="Brayton K.A."/>
            <person name="Lau A.O.T."/>
            <person name="Herndon D.R."/>
            <person name="Hannick L."/>
            <person name="Kappmeyer L.S."/>
            <person name="Berens S.J."/>
            <person name="Bidwell S.L."/>
            <person name="Brown W.C."/>
            <person name="Crabtree J."/>
            <person name="Fadrosh D."/>
            <person name="Feldblum T."/>
            <person name="Forberger H.A."/>
            <person name="Haas B.J."/>
            <person name="Howell J.M."/>
            <person name="Khouri H."/>
            <person name="Koo H."/>
            <person name="Mann D.J."/>
            <person name="Norimine J."/>
            <person name="Paulsen I.T."/>
            <person name="Radune D."/>
            <person name="Ren Q."/>
            <person name="Smith R.K. Jr."/>
            <person name="Suarez C.E."/>
            <person name="White O."/>
            <person name="Wortman J.R."/>
            <person name="Knowles D.P. Jr."/>
            <person name="McElwain T.F."/>
            <person name="Nene V.M."/>
        </authorList>
    </citation>
    <scope>NUCLEOTIDE SEQUENCE [LARGE SCALE GENOMIC DNA]</scope>
    <source>
        <strain evidence="3">T2Bo</strain>
    </source>
</reference>
<dbReference type="RefSeq" id="XP_001611281.1">
    <property type="nucleotide sequence ID" value="XM_001611231.1"/>
</dbReference>
<name>A7AMC9_BABBO</name>
<dbReference type="InterPro" id="IPR016024">
    <property type="entry name" value="ARM-type_fold"/>
</dbReference>
<organism evidence="3 4">
    <name type="scientific">Babesia bovis</name>
    <dbReference type="NCBI Taxonomy" id="5865"/>
    <lineage>
        <taxon>Eukaryota</taxon>
        <taxon>Sar</taxon>
        <taxon>Alveolata</taxon>
        <taxon>Apicomplexa</taxon>
        <taxon>Aconoidasida</taxon>
        <taxon>Piroplasmida</taxon>
        <taxon>Babesiidae</taxon>
        <taxon>Babesia</taxon>
    </lineage>
</organism>
<evidence type="ECO:0000313" key="3">
    <source>
        <dbReference type="EMBL" id="EDO07713.1"/>
    </source>
</evidence>
<dbReference type="VEuPathDB" id="PiroplasmaDB:BBOV_III001460"/>
<dbReference type="SUPFAM" id="SSF48371">
    <property type="entry name" value="ARM repeat"/>
    <property type="match status" value="1"/>
</dbReference>
<dbReference type="InterPro" id="IPR036871">
    <property type="entry name" value="PX_dom_sf"/>
</dbReference>
<dbReference type="OMA" id="TANFLEC"/>
<evidence type="ECO:0000256" key="2">
    <source>
        <dbReference type="SAM" id="MobiDB-lite"/>
    </source>
</evidence>
<feature type="compositionally biased region" description="Low complexity" evidence="2">
    <location>
        <begin position="22"/>
        <end position="34"/>
    </location>
</feature>
<feature type="region of interest" description="Disordered" evidence="2">
    <location>
        <begin position="13"/>
        <end position="34"/>
    </location>
</feature>
<reference evidence="4" key="2">
    <citation type="journal article" date="2020" name="Data Brief">
        <title>Transcriptome dataset of Babesia bovis life stages within vertebrate and invertebrate hosts.</title>
        <authorList>
            <person name="Ueti M.W."/>
            <person name="Johnson W.C."/>
            <person name="Kappmeyer L.S."/>
            <person name="Herndon D.R."/>
            <person name="Mousel M.R."/>
            <person name="Reif K.E."/>
            <person name="Taus N.S."/>
            <person name="Ifeonu O.O."/>
            <person name="Silva J.C."/>
            <person name="Suarez C.E."/>
            <person name="Brayton K.A."/>
        </authorList>
    </citation>
    <scope>NUCLEOTIDE SEQUENCE [LARGE SCALE GENOMIC DNA]</scope>
</reference>
<dbReference type="GO" id="GO:0035091">
    <property type="term" value="F:phosphatidylinositol binding"/>
    <property type="evidence" value="ECO:0007669"/>
    <property type="project" value="InterPro"/>
</dbReference>
<gene>
    <name evidence="3" type="ORF">BBOV_III001460</name>
</gene>
<dbReference type="Gene3D" id="1.10.287.1490">
    <property type="match status" value="1"/>
</dbReference>
<reference evidence="4" key="3">
    <citation type="journal article" date="2021" name="Int. J. Parasitol.">
        <title>Comparative analysis of gene expression between Babesia bovis blood stages and kinetes allowed by improved genome annotation.</title>
        <authorList>
            <person name="Ueti M.W."/>
            <person name="Johnson W.C."/>
            <person name="Kappmeyer L.S."/>
            <person name="Herndon D.R."/>
            <person name="Mousel M.R."/>
            <person name="Reif K.E."/>
            <person name="Taus N.S."/>
            <person name="Ifeonu O.O."/>
            <person name="Silva J.C."/>
            <person name="Suarez C.E."/>
            <person name="Brayton K.A."/>
        </authorList>
    </citation>
    <scope>NUCLEOTIDE SEQUENCE [LARGE SCALE GENOMIC DNA]</scope>
</reference>
<dbReference type="GeneID" id="5479526"/>
<dbReference type="SUPFAM" id="SSF64268">
    <property type="entry name" value="PX domain"/>
    <property type="match status" value="1"/>
</dbReference>
<feature type="coiled-coil region" evidence="1">
    <location>
        <begin position="1012"/>
        <end position="1039"/>
    </location>
</feature>
<dbReference type="CDD" id="cd06093">
    <property type="entry name" value="PX_domain"/>
    <property type="match status" value="1"/>
</dbReference>
<sequence length="1315" mass="147159">MVDDYLDKGFGSSSGPLKDVESGSISGRGTSSTRRSNVLGYRGVASISMSPGPMGLYTSFSRSGSPLQSQDVTPCSGLTFGNVSGTVGHPVFNVASSSLDAVTSVSAEFLHGYGSTEGHVSSSDTFGLKGISSTKFNPPGSGTTRPNLGILDSFSGDDVCMSGAQSAYVDLLDFRITDYFTNTRCFCSFISYSVHFTDFGIRRVSNRRFSDFCRYDTLLREFGYIPPISLPEKRYWDKSPSFLSQRFQGLCAYFRQQLTRGSRFQLYMLQLFLGCGSESVLYIHLVTCGNPTERMNALSLLFRYLMRSSSGRAKFLSSIMKYPLDSFIDLSVSVRLDGDADECSLDYRLYHPLVVDSMLDCLVSGDGRTVYEVCGIFLRMLHIEDCTCPSVYSLKAISYVTKAVSRLIGNTGLGAISVSVTSLDDPIFLGILDGISSSTDLGWHVVSYYLIMSVNLDTSCVVSFLEDDSLNRFIRLLGYNDRYVIRRFSLWVLWLGLFDDKIRSVVSHDTLDRLLRALYGSTDKTCKLLCGLVLSVLISRGWYEGSELPRAAISVSNLIPHLHGIDQFIERQIFSHASLKSLCTLFSDSSLPGCVRVFLASLLEYHVIVGRESVPESISTSHLCDTDFHGNTAELSHAILGPIDPDCRLDITVDDSSLMTKFGLLYLRQLGDISTLFSECLYGILECYSSDDSCEWSWSLYHSSAVCLLFLPYSVSTVVSSDYFNVDFDPWSMAFHYRNTVSLGNGSERLTLDGINPIHLEEPVVLRFDRQFFLRRILVLRAMVSFMQAQVREFEELHLSRNELPHECMELLRQCWCGRDSGTPLSEDVRVEKEIHEGVDPFNNFTFDGFNYSMLDLPAFHRVDAFELRGYANDLIAYGHAQRGLVNVLKTCILYHQLCSGRITKFKDMISCLESRVESIQLGDLVELDDLEERYLGECSALSLGLQEENSLLSTLQEKHGVASRLQSMLRSSRVKLDACHRDIAATQQRLDELPRLRSENLATQTKLNLTAERLSESIKSANERILELQDNVALEEREKQEFSLCIQRLSYLSSILDDGKYRDVTDALDSIPLADVSATLHRAFGTLLAESTSSELLDSETVLQMKTLVMQQLTSVQERLNAVYSRDSNLQIAALNREVTAKEDALYQAQLDLNTARKNSVIDGSVLEDTLGTQKVLMESLEGTISNLMRELRQVNATNSELDTRLASVKERNNAARARLESTKADLKESITNQRGVRERMFLQVIAAEFLCKKVWQEHRKMSHLLSFKDDILATLSSRKDAECLARDSVVTMLRNAAERMSQTADFLGNAARN</sequence>
<dbReference type="KEGG" id="bbo:BBOV_III001460"/>
<comment type="caution">
    <text evidence="3">The sequence shown here is derived from an EMBL/GenBank/DDBJ whole genome shotgun (WGS) entry which is preliminary data.</text>
</comment>
<evidence type="ECO:0008006" key="5">
    <source>
        <dbReference type="Google" id="ProtNLM"/>
    </source>
</evidence>
<protein>
    <recommendedName>
        <fullName evidence="5">PX domain-containing protein</fullName>
    </recommendedName>
</protein>
<dbReference type="Proteomes" id="UP000002173">
    <property type="component" value="Unassembled WGS sequence"/>
</dbReference>
<dbReference type="eggNOG" id="ENOG502QX0F">
    <property type="taxonomic scope" value="Eukaryota"/>
</dbReference>
<dbReference type="STRING" id="5865.A7AMC9"/>
<dbReference type="Gene3D" id="3.30.1520.10">
    <property type="entry name" value="Phox-like domain"/>
    <property type="match status" value="1"/>
</dbReference>
<keyword evidence="1" id="KW-0175">Coiled coil</keyword>
<dbReference type="EMBL" id="AAXT01000001">
    <property type="protein sequence ID" value="EDO07713.1"/>
    <property type="molecule type" value="Genomic_DNA"/>
</dbReference>
<evidence type="ECO:0000313" key="4">
    <source>
        <dbReference type="Proteomes" id="UP000002173"/>
    </source>
</evidence>
<accession>A7AMC9</accession>
<keyword evidence="4" id="KW-1185">Reference proteome</keyword>